<proteinExistence type="predicted"/>
<dbReference type="Proteomes" id="UP000293583">
    <property type="component" value="Unassembled WGS sequence"/>
</dbReference>
<dbReference type="Pfam" id="PF13599">
    <property type="entry name" value="Pentapeptide_4"/>
    <property type="match status" value="1"/>
</dbReference>
<dbReference type="SUPFAM" id="SSF141571">
    <property type="entry name" value="Pentapeptide repeat-like"/>
    <property type="match status" value="1"/>
</dbReference>
<dbReference type="Pfam" id="PF13576">
    <property type="entry name" value="Pentapeptide_3"/>
    <property type="match status" value="1"/>
</dbReference>
<sequence>MEKPYIVDQKFEKESTLAMGEYEHCVFKNCLFESADFQQFQFIDCVFESCNLSLVKLSGASLQKVHFKDCKMQGLRFEACNPFLFEVSFDTCVLNLSSFYQIKGKKTKFAGCSLHEVDFTESDFSEAIFDDCDLAGALFDQTNVSKADFRSAFNYLIHPSINQIKKARFSQDGLAGLLQGFDISIT</sequence>
<evidence type="ECO:0000313" key="2">
    <source>
        <dbReference type="Proteomes" id="UP000293583"/>
    </source>
</evidence>
<dbReference type="InterPro" id="IPR001646">
    <property type="entry name" value="5peptide_repeat"/>
</dbReference>
<protein>
    <submittedName>
        <fullName evidence="1">Pentapeptide repeat-containing protein</fullName>
    </submittedName>
</protein>
<dbReference type="PANTHER" id="PTHR42999:SF1">
    <property type="entry name" value="PENTAPEPTIDE REPEAT-CONTAINING PROTEIN"/>
    <property type="match status" value="1"/>
</dbReference>
<dbReference type="EMBL" id="SEWY01000001">
    <property type="protein sequence ID" value="TBH75335.1"/>
    <property type="molecule type" value="Genomic_DNA"/>
</dbReference>
<dbReference type="Gene3D" id="2.160.20.80">
    <property type="entry name" value="E3 ubiquitin-protein ligase SopA"/>
    <property type="match status" value="1"/>
</dbReference>
<organism evidence="1 2">
    <name type="scientific">Aquirufa antheringensis</name>
    <dbReference type="NCBI Taxonomy" id="2516559"/>
    <lineage>
        <taxon>Bacteria</taxon>
        <taxon>Pseudomonadati</taxon>
        <taxon>Bacteroidota</taxon>
        <taxon>Cytophagia</taxon>
        <taxon>Cytophagales</taxon>
        <taxon>Flectobacillaceae</taxon>
        <taxon>Aquirufa</taxon>
    </lineage>
</organism>
<evidence type="ECO:0000313" key="1">
    <source>
        <dbReference type="EMBL" id="TBH75335.1"/>
    </source>
</evidence>
<reference evidence="1 2" key="1">
    <citation type="submission" date="2019-02" db="EMBL/GenBank/DDBJ databases">
        <title>Genome of a new Bacteroidetes strain.</title>
        <authorList>
            <person name="Pitt A."/>
        </authorList>
    </citation>
    <scope>NUCLEOTIDE SEQUENCE [LARGE SCALE GENOMIC DNA]</scope>
    <source>
        <strain evidence="1 2">103A-SOEBACH</strain>
    </source>
</reference>
<keyword evidence="2" id="KW-1185">Reference proteome</keyword>
<dbReference type="InterPro" id="IPR052949">
    <property type="entry name" value="PA_immunity-related"/>
</dbReference>
<dbReference type="OrthoDB" id="67652at2"/>
<name>A0A4V6MRK9_9BACT</name>
<dbReference type="AlphaFoldDB" id="A0A4V6MRK9"/>
<dbReference type="RefSeq" id="WP_130922506.1">
    <property type="nucleotide sequence ID" value="NZ_JAANOM010000002.1"/>
</dbReference>
<gene>
    <name evidence="1" type="ORF">EWU20_01800</name>
</gene>
<dbReference type="PANTHER" id="PTHR42999">
    <property type="entry name" value="ANTIBIOTIC RESISTANCE PROTEIN MCBG"/>
    <property type="match status" value="1"/>
</dbReference>
<accession>A0A4V6MRK9</accession>
<comment type="caution">
    <text evidence="1">The sequence shown here is derived from an EMBL/GenBank/DDBJ whole genome shotgun (WGS) entry which is preliminary data.</text>
</comment>